<keyword evidence="1" id="KW-0812">Transmembrane</keyword>
<keyword evidence="2" id="KW-0614">Plasmid</keyword>
<keyword evidence="1" id="KW-1133">Transmembrane helix</keyword>
<dbReference type="AlphaFoldDB" id="Q0ZKJ2"/>
<proteinExistence type="predicted"/>
<organism evidence="2">
    <name type="scientific">Staphylococcus sp. 693-2</name>
    <dbReference type="NCBI Taxonomy" id="373067"/>
    <lineage>
        <taxon>Bacteria</taxon>
        <taxon>Bacillati</taxon>
        <taxon>Bacillota</taxon>
        <taxon>Bacilli</taxon>
        <taxon>Bacillales</taxon>
        <taxon>Staphylococcaceae</taxon>
        <taxon>Staphylococcus</taxon>
    </lineage>
</organism>
<dbReference type="EMBL" id="DQ390456">
    <property type="protein sequence ID" value="ABG49282.1"/>
    <property type="molecule type" value="Genomic_DNA"/>
</dbReference>
<accession>Q0ZKJ2</accession>
<keyword evidence="1" id="KW-0472">Membrane</keyword>
<evidence type="ECO:0000256" key="1">
    <source>
        <dbReference type="SAM" id="Phobius"/>
    </source>
</evidence>
<protein>
    <submittedName>
        <fullName evidence="2">Uncharacterized protein</fullName>
    </submittedName>
</protein>
<feature type="transmembrane region" description="Helical" evidence="1">
    <location>
        <begin position="63"/>
        <end position="83"/>
    </location>
</feature>
<evidence type="ECO:0000313" key="2">
    <source>
        <dbReference type="EMBL" id="ABG49282.1"/>
    </source>
</evidence>
<feature type="transmembrane region" description="Helical" evidence="1">
    <location>
        <begin position="12"/>
        <end position="33"/>
    </location>
</feature>
<sequence>MINKGGESLSKFLKYLISAILFAIGTFILIFIFDYLKLSPNDSGFLSNLSNLELFSFFSTPEFNGLFVLCLFISVLIIIFGLLSGSKRE</sequence>
<dbReference type="RefSeq" id="WP_011867762.1">
    <property type="nucleotide sequence ID" value="NC_009130.1"/>
</dbReference>
<reference evidence="2" key="1">
    <citation type="journal article" date="2006" name="Appl. Environ. Microbiol.">
        <title>Facile recovery of individual high-molecular-weight, low-copy-number natural plasmids for genomic sequencing.</title>
        <authorList>
            <person name="Williams L.E."/>
            <person name="Detter C."/>
            <person name="Barry K."/>
            <person name="Lapidus A."/>
            <person name="Summers A.O."/>
        </authorList>
    </citation>
    <scope>NUCLEOTIDE SEQUENCE</scope>
    <source>
        <strain evidence="2">693-2</strain>
        <plasmid evidence="2">pLEW6932</plasmid>
    </source>
</reference>
<geneLocation type="plasmid" evidence="2">
    <name>pLEW6932</name>
</geneLocation>
<name>Q0ZKJ2_9STAP</name>